<name>X0SQD2_9ZZZZ</name>
<reference evidence="1" key="1">
    <citation type="journal article" date="2014" name="Front. Microbiol.">
        <title>High frequency of phylogenetically diverse reductive dehalogenase-homologous genes in deep subseafloor sedimentary metagenomes.</title>
        <authorList>
            <person name="Kawai M."/>
            <person name="Futagami T."/>
            <person name="Toyoda A."/>
            <person name="Takaki Y."/>
            <person name="Nishi S."/>
            <person name="Hori S."/>
            <person name="Arai W."/>
            <person name="Tsubouchi T."/>
            <person name="Morono Y."/>
            <person name="Uchiyama I."/>
            <person name="Ito T."/>
            <person name="Fujiyama A."/>
            <person name="Inagaki F."/>
            <person name="Takami H."/>
        </authorList>
    </citation>
    <scope>NUCLEOTIDE SEQUENCE</scope>
    <source>
        <strain evidence="1">Expedition CK06-06</strain>
    </source>
</reference>
<dbReference type="AlphaFoldDB" id="X0SQD2"/>
<comment type="caution">
    <text evidence="1">The sequence shown here is derived from an EMBL/GenBank/DDBJ whole genome shotgun (WGS) entry which is preliminary data.</text>
</comment>
<accession>X0SQD2</accession>
<dbReference type="Pfam" id="PF02021">
    <property type="entry name" value="UPF0102"/>
    <property type="match status" value="1"/>
</dbReference>
<gene>
    <name evidence="1" type="ORF">S01H1_13623</name>
</gene>
<dbReference type="InterPro" id="IPR011856">
    <property type="entry name" value="tRNA_endonuc-like_dom_sf"/>
</dbReference>
<evidence type="ECO:0000313" key="1">
    <source>
        <dbReference type="EMBL" id="GAF77346.1"/>
    </source>
</evidence>
<proteinExistence type="predicted"/>
<protein>
    <recommendedName>
        <fullName evidence="2">YraN family protein</fullName>
    </recommendedName>
</protein>
<sequence length="45" mass="5205">MKRRDTGILGERLAGEFLRNQGYHIIETNYRCTEGEIDIVARHGD</sequence>
<dbReference type="InterPro" id="IPR003509">
    <property type="entry name" value="UPF0102_YraN-like"/>
</dbReference>
<dbReference type="Gene3D" id="3.40.1350.10">
    <property type="match status" value="1"/>
</dbReference>
<dbReference type="EMBL" id="BARS01007035">
    <property type="protein sequence ID" value="GAF77346.1"/>
    <property type="molecule type" value="Genomic_DNA"/>
</dbReference>
<organism evidence="1">
    <name type="scientific">marine sediment metagenome</name>
    <dbReference type="NCBI Taxonomy" id="412755"/>
    <lineage>
        <taxon>unclassified sequences</taxon>
        <taxon>metagenomes</taxon>
        <taxon>ecological metagenomes</taxon>
    </lineage>
</organism>
<dbReference type="InterPro" id="IPR011335">
    <property type="entry name" value="Restrct_endonuc-II-like"/>
</dbReference>
<feature type="non-terminal residue" evidence="1">
    <location>
        <position position="45"/>
    </location>
</feature>
<dbReference type="SUPFAM" id="SSF52980">
    <property type="entry name" value="Restriction endonuclease-like"/>
    <property type="match status" value="1"/>
</dbReference>
<evidence type="ECO:0008006" key="2">
    <source>
        <dbReference type="Google" id="ProtNLM"/>
    </source>
</evidence>
<dbReference type="GO" id="GO:0003676">
    <property type="term" value="F:nucleic acid binding"/>
    <property type="evidence" value="ECO:0007669"/>
    <property type="project" value="InterPro"/>
</dbReference>